<evidence type="ECO:0000313" key="2">
    <source>
        <dbReference type="EMBL" id="ETO22141.1"/>
    </source>
</evidence>
<evidence type="ECO:0000313" key="3">
    <source>
        <dbReference type="Proteomes" id="UP000023152"/>
    </source>
</evidence>
<organism evidence="2 3">
    <name type="scientific">Reticulomyxa filosa</name>
    <dbReference type="NCBI Taxonomy" id="46433"/>
    <lineage>
        <taxon>Eukaryota</taxon>
        <taxon>Sar</taxon>
        <taxon>Rhizaria</taxon>
        <taxon>Retaria</taxon>
        <taxon>Foraminifera</taxon>
        <taxon>Monothalamids</taxon>
        <taxon>Reticulomyxidae</taxon>
        <taxon>Reticulomyxa</taxon>
    </lineage>
</organism>
<keyword evidence="1" id="KW-0472">Membrane</keyword>
<dbReference type="EMBL" id="ASPP01011006">
    <property type="protein sequence ID" value="ETO22141.1"/>
    <property type="molecule type" value="Genomic_DNA"/>
</dbReference>
<feature type="transmembrane region" description="Helical" evidence="1">
    <location>
        <begin position="314"/>
        <end position="338"/>
    </location>
</feature>
<proteinExistence type="predicted"/>
<comment type="caution">
    <text evidence="2">The sequence shown here is derived from an EMBL/GenBank/DDBJ whole genome shotgun (WGS) entry which is preliminary data.</text>
</comment>
<sequence>EQEQEHSQNKQGKAQKSYRIQHFVLELQIVSVELELIDDRVDLVDTFHYHLQSIVLCRMNEVFLQLPNPLIRRNYNEWIGKWKLKSLYVEDLFQQSGEEYRYIAQSQAKTSTDGSNAVVNDDLLSMEMAIKKGQRNAPHLQVQCELNPLQLCWNPNTMALLIQWAAAIVSTKDPSFWLWWSSKSEKAATSCLQVFAVYPMSEHAEWIDAIQGRSSSSFDATSGVTSRIHVCINDFGLTLNTSDTLLFEEPKGQITSSDIAVSVPLWNRPSNYRPVARILSMRAHADMHSYRTGLVHVCGELTNLTCKDLRAQTLLNFFFFFFEMTIIIIIIIIINIHINMYENIFGLKEKDFPIAKFEYKWIDKGKGEEQEPRDYSCKLDISINPMRFVYLQSFIIDMHCYMKSSVLDVLLSVRPITPHNTITSHAFSSLASHIQYLWQLFLPERVAVDFKTIEPVVIIPVHRNSPRHVEFNLGTITLTNATLITKKTFP</sequence>
<feature type="non-terminal residue" evidence="2">
    <location>
        <position position="1"/>
    </location>
</feature>
<keyword evidence="3" id="KW-1185">Reference proteome</keyword>
<reference evidence="2 3" key="1">
    <citation type="journal article" date="2013" name="Curr. Biol.">
        <title>The Genome of the Foraminiferan Reticulomyxa filosa.</title>
        <authorList>
            <person name="Glockner G."/>
            <person name="Hulsmann N."/>
            <person name="Schleicher M."/>
            <person name="Noegel A.A."/>
            <person name="Eichinger L."/>
            <person name="Gallinger C."/>
            <person name="Pawlowski J."/>
            <person name="Sierra R."/>
            <person name="Euteneuer U."/>
            <person name="Pillet L."/>
            <person name="Moustafa A."/>
            <person name="Platzer M."/>
            <person name="Groth M."/>
            <person name="Szafranski K."/>
            <person name="Schliwa M."/>
        </authorList>
    </citation>
    <scope>NUCLEOTIDE SEQUENCE [LARGE SCALE GENOMIC DNA]</scope>
</reference>
<protein>
    <submittedName>
        <fullName evidence="2">Uncharacterized protein</fullName>
    </submittedName>
</protein>
<dbReference type="AlphaFoldDB" id="X6N7V7"/>
<dbReference type="Proteomes" id="UP000023152">
    <property type="component" value="Unassembled WGS sequence"/>
</dbReference>
<accession>X6N7V7</accession>
<keyword evidence="1" id="KW-1133">Transmembrane helix</keyword>
<keyword evidence="1" id="KW-0812">Transmembrane</keyword>
<name>X6N7V7_RETFI</name>
<evidence type="ECO:0000256" key="1">
    <source>
        <dbReference type="SAM" id="Phobius"/>
    </source>
</evidence>
<gene>
    <name evidence="2" type="ORF">RFI_15062</name>
</gene>